<dbReference type="EMBL" id="JAAMPI010000300">
    <property type="protein sequence ID" value="KAF4632990.1"/>
    <property type="molecule type" value="Genomic_DNA"/>
</dbReference>
<accession>A0A8H4RN27</accession>
<dbReference type="OrthoDB" id="3511887at2759"/>
<keyword evidence="1" id="KW-0472">Membrane</keyword>
<name>A0A8H4RN27_9HELO</name>
<keyword evidence="3" id="KW-1185">Reference proteome</keyword>
<keyword evidence="1" id="KW-0812">Transmembrane</keyword>
<gene>
    <name evidence="2" type="ORF">G7Y89_g5140</name>
</gene>
<sequence length="259" mass="28912">MPILANGESLLAKNQIGERRGPGDIYSQASDLRNAKTRESMRKSKISEETSMTLLKLIEPGLFQGGYLNFASSSYIAMDSYETAGPKRTSMLDDILYYWKHAPNDSFPTTNPLKSAIYAKKIAAANWMNALEYIQRSVGAFENRVDQLETKEPLDEAEATKTLQQLGTVYLPLSLVASILSMGNQFSPGQSLFWVYFVIAFPLMAIIYVLILRWETIYGYVTEAVKWVKGKNRAHTSLQVTEGEDVSGLIPGEKDIEAC</sequence>
<protein>
    <submittedName>
        <fullName evidence="2">Uncharacterized protein</fullName>
    </submittedName>
</protein>
<evidence type="ECO:0000313" key="3">
    <source>
        <dbReference type="Proteomes" id="UP000566819"/>
    </source>
</evidence>
<dbReference type="AlphaFoldDB" id="A0A8H4RN27"/>
<dbReference type="Proteomes" id="UP000566819">
    <property type="component" value="Unassembled WGS sequence"/>
</dbReference>
<evidence type="ECO:0000256" key="1">
    <source>
        <dbReference type="SAM" id="Phobius"/>
    </source>
</evidence>
<dbReference type="Gene3D" id="1.20.58.340">
    <property type="entry name" value="Magnesium transport protein CorA, transmembrane region"/>
    <property type="match status" value="1"/>
</dbReference>
<organism evidence="2 3">
    <name type="scientific">Cudoniella acicularis</name>
    <dbReference type="NCBI Taxonomy" id="354080"/>
    <lineage>
        <taxon>Eukaryota</taxon>
        <taxon>Fungi</taxon>
        <taxon>Dikarya</taxon>
        <taxon>Ascomycota</taxon>
        <taxon>Pezizomycotina</taxon>
        <taxon>Leotiomycetes</taxon>
        <taxon>Helotiales</taxon>
        <taxon>Tricladiaceae</taxon>
        <taxon>Cudoniella</taxon>
    </lineage>
</organism>
<comment type="caution">
    <text evidence="2">The sequence shown here is derived from an EMBL/GenBank/DDBJ whole genome shotgun (WGS) entry which is preliminary data.</text>
</comment>
<evidence type="ECO:0000313" key="2">
    <source>
        <dbReference type="EMBL" id="KAF4632990.1"/>
    </source>
</evidence>
<reference evidence="2 3" key="1">
    <citation type="submission" date="2020-03" db="EMBL/GenBank/DDBJ databases">
        <title>Draft Genome Sequence of Cudoniella acicularis.</title>
        <authorList>
            <person name="Buettner E."/>
            <person name="Kellner H."/>
        </authorList>
    </citation>
    <scope>NUCLEOTIDE SEQUENCE [LARGE SCALE GENOMIC DNA]</scope>
    <source>
        <strain evidence="2 3">DSM 108380</strain>
    </source>
</reference>
<proteinExistence type="predicted"/>
<feature type="transmembrane region" description="Helical" evidence="1">
    <location>
        <begin position="193"/>
        <end position="212"/>
    </location>
</feature>
<keyword evidence="1" id="KW-1133">Transmembrane helix</keyword>